<dbReference type="InterPro" id="IPR050744">
    <property type="entry name" value="AI-2_Isomerase_LsrG"/>
</dbReference>
<keyword evidence="2" id="KW-0503">Monooxygenase</keyword>
<keyword evidence="3" id="KW-1185">Reference proteome</keyword>
<feature type="domain" description="ABM" evidence="1">
    <location>
        <begin position="2"/>
        <end position="91"/>
    </location>
</feature>
<proteinExistence type="predicted"/>
<reference evidence="2 3" key="1">
    <citation type="journal article" date="2019" name="Int. J. Syst. Evol. Microbiol.">
        <title>The Global Catalogue of Microorganisms (GCM) 10K type strain sequencing project: providing services to taxonomists for standard genome sequencing and annotation.</title>
        <authorList>
            <consortium name="The Broad Institute Genomics Platform"/>
            <consortium name="The Broad Institute Genome Sequencing Center for Infectious Disease"/>
            <person name="Wu L."/>
            <person name="Ma J."/>
        </authorList>
    </citation>
    <scope>NUCLEOTIDE SEQUENCE [LARGE SCALE GENOMIC DNA]</scope>
    <source>
        <strain evidence="2 3">CGMCC 1.10387</strain>
    </source>
</reference>
<keyword evidence="2" id="KW-0560">Oxidoreductase</keyword>
<evidence type="ECO:0000259" key="1">
    <source>
        <dbReference type="PROSITE" id="PS51725"/>
    </source>
</evidence>
<gene>
    <name evidence="2" type="ORF">ACFSAS_09795</name>
</gene>
<protein>
    <submittedName>
        <fullName evidence="2">Quinol monooxygenase</fullName>
        <ecNumber evidence="2">1.-.-.-</ecNumber>
    </submittedName>
</protein>
<dbReference type="PANTHER" id="PTHR33336:SF15">
    <property type="entry name" value="ABM DOMAIN-CONTAINING PROTEIN"/>
    <property type="match status" value="1"/>
</dbReference>
<evidence type="ECO:0000313" key="3">
    <source>
        <dbReference type="Proteomes" id="UP001597092"/>
    </source>
</evidence>
<dbReference type="SUPFAM" id="SSF54909">
    <property type="entry name" value="Dimeric alpha+beta barrel"/>
    <property type="match status" value="1"/>
</dbReference>
<dbReference type="EMBL" id="JBHUDP010000002">
    <property type="protein sequence ID" value="MFD1685902.1"/>
    <property type="molecule type" value="Genomic_DNA"/>
</dbReference>
<name>A0ABD6DUG5_9EURY</name>
<dbReference type="Proteomes" id="UP001597092">
    <property type="component" value="Unassembled WGS sequence"/>
</dbReference>
<dbReference type="PANTHER" id="PTHR33336">
    <property type="entry name" value="QUINOL MONOOXYGENASE YGIN-RELATED"/>
    <property type="match status" value="1"/>
</dbReference>
<dbReference type="InterPro" id="IPR007138">
    <property type="entry name" value="ABM_dom"/>
</dbReference>
<dbReference type="InterPro" id="IPR011008">
    <property type="entry name" value="Dimeric_a/b-barrel"/>
</dbReference>
<dbReference type="EC" id="1.-.-.-" evidence="2"/>
<dbReference type="GO" id="GO:0004497">
    <property type="term" value="F:monooxygenase activity"/>
    <property type="evidence" value="ECO:0007669"/>
    <property type="project" value="UniProtKB-KW"/>
</dbReference>
<accession>A0ABD6DUG5</accession>
<dbReference type="AlphaFoldDB" id="A0ABD6DUG5"/>
<evidence type="ECO:0000313" key="2">
    <source>
        <dbReference type="EMBL" id="MFD1685902.1"/>
    </source>
</evidence>
<dbReference type="Gene3D" id="3.30.70.100">
    <property type="match status" value="1"/>
</dbReference>
<sequence length="101" mass="11483">MIVVHASFPIDPAQRDEAIELAEMLVDASNEEPGVVEYRATVDLEDENVLRFIERYEDDAAFASHTETAHFQRLEERLPDLLHGEPEVMRFAVTDAAEVEL</sequence>
<dbReference type="PROSITE" id="PS51725">
    <property type="entry name" value="ABM"/>
    <property type="match status" value="1"/>
</dbReference>
<dbReference type="Pfam" id="PF03992">
    <property type="entry name" value="ABM"/>
    <property type="match status" value="1"/>
</dbReference>
<comment type="caution">
    <text evidence="2">The sequence shown here is derived from an EMBL/GenBank/DDBJ whole genome shotgun (WGS) entry which is preliminary data.</text>
</comment>
<organism evidence="2 3">
    <name type="scientific">Halobellus litoreus</name>
    <dbReference type="NCBI Taxonomy" id="755310"/>
    <lineage>
        <taxon>Archaea</taxon>
        <taxon>Methanobacteriati</taxon>
        <taxon>Methanobacteriota</taxon>
        <taxon>Stenosarchaea group</taxon>
        <taxon>Halobacteria</taxon>
        <taxon>Halobacteriales</taxon>
        <taxon>Haloferacaceae</taxon>
        <taxon>Halobellus</taxon>
    </lineage>
</organism>
<dbReference type="RefSeq" id="WP_256305963.1">
    <property type="nucleotide sequence ID" value="NZ_JANHAW010000001.1"/>
</dbReference>